<gene>
    <name evidence="1" type="ORF">V6N11_029135</name>
</gene>
<reference evidence="1 2" key="1">
    <citation type="journal article" date="2024" name="G3 (Bethesda)">
        <title>Genome assembly of Hibiscus sabdariffa L. provides insights into metabolisms of medicinal natural products.</title>
        <authorList>
            <person name="Kim T."/>
        </authorList>
    </citation>
    <scope>NUCLEOTIDE SEQUENCE [LARGE SCALE GENOMIC DNA]</scope>
    <source>
        <strain evidence="1">TK-2024</strain>
        <tissue evidence="1">Old leaves</tissue>
    </source>
</reference>
<dbReference type="EMBL" id="JBBPBN010000109">
    <property type="protein sequence ID" value="KAK8978767.1"/>
    <property type="molecule type" value="Genomic_DNA"/>
</dbReference>
<comment type="caution">
    <text evidence="1">The sequence shown here is derived from an EMBL/GenBank/DDBJ whole genome shotgun (WGS) entry which is preliminary data.</text>
</comment>
<accession>A0ABR2NS01</accession>
<evidence type="ECO:0000313" key="1">
    <source>
        <dbReference type="EMBL" id="KAK8978767.1"/>
    </source>
</evidence>
<keyword evidence="2" id="KW-1185">Reference proteome</keyword>
<name>A0ABR2NS01_9ROSI</name>
<organism evidence="1 2">
    <name type="scientific">Hibiscus sabdariffa</name>
    <name type="common">roselle</name>
    <dbReference type="NCBI Taxonomy" id="183260"/>
    <lineage>
        <taxon>Eukaryota</taxon>
        <taxon>Viridiplantae</taxon>
        <taxon>Streptophyta</taxon>
        <taxon>Embryophyta</taxon>
        <taxon>Tracheophyta</taxon>
        <taxon>Spermatophyta</taxon>
        <taxon>Magnoliopsida</taxon>
        <taxon>eudicotyledons</taxon>
        <taxon>Gunneridae</taxon>
        <taxon>Pentapetalae</taxon>
        <taxon>rosids</taxon>
        <taxon>malvids</taxon>
        <taxon>Malvales</taxon>
        <taxon>Malvaceae</taxon>
        <taxon>Malvoideae</taxon>
        <taxon>Hibiscus</taxon>
    </lineage>
</organism>
<sequence>MYLALLRKRERIQDFSLPHNPHWSPSKSRPPPRRGVTAYIVLSSATASTRDERPLFIGKVRLKVRREPRVSPHFSYDFGHPSFVQLTGTSFELSVIPRSLGLCVDYTCRQWLEWTTTNGDPPNRFGLAIMIKPIEQTGMLSSRPACAQAQPICSPVT</sequence>
<proteinExistence type="predicted"/>
<evidence type="ECO:0000313" key="2">
    <source>
        <dbReference type="Proteomes" id="UP001396334"/>
    </source>
</evidence>
<dbReference type="Proteomes" id="UP001396334">
    <property type="component" value="Unassembled WGS sequence"/>
</dbReference>
<protein>
    <submittedName>
        <fullName evidence="1">Uncharacterized protein</fullName>
    </submittedName>
</protein>